<dbReference type="Proteomes" id="UP001150907">
    <property type="component" value="Unassembled WGS sequence"/>
</dbReference>
<sequence>MGTGTRQPAGQHRSTMGASSVPPPLPQQPLDPRVPTPGYAQYQNYQYYQPPQQQQQQQEPVHCYGQALYVDPNSPQSVQSSYVSPPLTTNAPDGVYQQQQSKYYSAQPLSATQARNQQQQHQQNVYGGSQHSGVSPGSATTATGPSNGYYQV</sequence>
<evidence type="ECO:0000313" key="2">
    <source>
        <dbReference type="EMBL" id="KAJ2000277.1"/>
    </source>
</evidence>
<protein>
    <submittedName>
        <fullName evidence="2">Uncharacterized protein</fullName>
    </submittedName>
</protein>
<feature type="region of interest" description="Disordered" evidence="1">
    <location>
        <begin position="1"/>
        <end position="94"/>
    </location>
</feature>
<gene>
    <name evidence="2" type="ORF">H4R26_004692</name>
</gene>
<keyword evidence="3" id="KW-1185">Reference proteome</keyword>
<accession>A0A9W8EHB7</accession>
<proteinExistence type="predicted"/>
<feature type="compositionally biased region" description="Pro residues" evidence="1">
    <location>
        <begin position="21"/>
        <end position="35"/>
    </location>
</feature>
<name>A0A9W8EHB7_9FUNG</name>
<feature type="region of interest" description="Disordered" evidence="1">
    <location>
        <begin position="106"/>
        <end position="152"/>
    </location>
</feature>
<organism evidence="2 3">
    <name type="scientific">Coemansia thaxteri</name>
    <dbReference type="NCBI Taxonomy" id="2663907"/>
    <lineage>
        <taxon>Eukaryota</taxon>
        <taxon>Fungi</taxon>
        <taxon>Fungi incertae sedis</taxon>
        <taxon>Zoopagomycota</taxon>
        <taxon>Kickxellomycotina</taxon>
        <taxon>Kickxellomycetes</taxon>
        <taxon>Kickxellales</taxon>
        <taxon>Kickxellaceae</taxon>
        <taxon>Coemansia</taxon>
    </lineage>
</organism>
<feature type="compositionally biased region" description="Low complexity" evidence="1">
    <location>
        <begin position="41"/>
        <end position="58"/>
    </location>
</feature>
<feature type="compositionally biased region" description="Polar residues" evidence="1">
    <location>
        <begin position="124"/>
        <end position="152"/>
    </location>
</feature>
<evidence type="ECO:0000256" key="1">
    <source>
        <dbReference type="SAM" id="MobiDB-lite"/>
    </source>
</evidence>
<reference evidence="2" key="1">
    <citation type="submission" date="2022-07" db="EMBL/GenBank/DDBJ databases">
        <title>Phylogenomic reconstructions and comparative analyses of Kickxellomycotina fungi.</title>
        <authorList>
            <person name="Reynolds N.K."/>
            <person name="Stajich J.E."/>
            <person name="Barry K."/>
            <person name="Grigoriev I.V."/>
            <person name="Crous P."/>
            <person name="Smith M.E."/>
        </authorList>
    </citation>
    <scope>NUCLEOTIDE SEQUENCE</scope>
    <source>
        <strain evidence="2">IMI 214461</strain>
    </source>
</reference>
<dbReference type="AlphaFoldDB" id="A0A9W8EHB7"/>
<feature type="compositionally biased region" description="Polar residues" evidence="1">
    <location>
        <begin position="1"/>
        <end position="18"/>
    </location>
</feature>
<evidence type="ECO:0000313" key="3">
    <source>
        <dbReference type="Proteomes" id="UP001150907"/>
    </source>
</evidence>
<feature type="compositionally biased region" description="Low complexity" evidence="1">
    <location>
        <begin position="72"/>
        <end position="86"/>
    </location>
</feature>
<dbReference type="EMBL" id="JANBQF010000557">
    <property type="protein sequence ID" value="KAJ2000277.1"/>
    <property type="molecule type" value="Genomic_DNA"/>
</dbReference>
<comment type="caution">
    <text evidence="2">The sequence shown here is derived from an EMBL/GenBank/DDBJ whole genome shotgun (WGS) entry which is preliminary data.</text>
</comment>